<dbReference type="eggNOG" id="COG4232">
    <property type="taxonomic scope" value="Bacteria"/>
</dbReference>
<name>A0A084IH33_SALHC</name>
<keyword evidence="1" id="KW-0812">Transmembrane</keyword>
<feature type="transmembrane region" description="Helical" evidence="1">
    <location>
        <begin position="6"/>
        <end position="31"/>
    </location>
</feature>
<feature type="transmembrane region" description="Helical" evidence="1">
    <location>
        <begin position="198"/>
        <end position="215"/>
    </location>
</feature>
<keyword evidence="3" id="KW-1185">Reference proteome</keyword>
<dbReference type="AlphaFoldDB" id="A0A084IH33"/>
<proteinExistence type="predicted"/>
<evidence type="ECO:0000313" key="3">
    <source>
        <dbReference type="Proteomes" id="UP000028302"/>
    </source>
</evidence>
<keyword evidence="1" id="KW-0472">Membrane</keyword>
<accession>A0A084IH33</accession>
<feature type="transmembrane region" description="Helical" evidence="1">
    <location>
        <begin position="79"/>
        <end position="102"/>
    </location>
</feature>
<dbReference type="EMBL" id="APNK01000042">
    <property type="protein sequence ID" value="KEZ76017.1"/>
    <property type="molecule type" value="Genomic_DNA"/>
</dbReference>
<organism evidence="2 3">
    <name type="scientific">Salinisphaera hydrothermalis (strain C41B8)</name>
    <dbReference type="NCBI Taxonomy" id="1304275"/>
    <lineage>
        <taxon>Bacteria</taxon>
        <taxon>Pseudomonadati</taxon>
        <taxon>Pseudomonadota</taxon>
        <taxon>Gammaproteobacteria</taxon>
        <taxon>Salinisphaerales</taxon>
        <taxon>Salinisphaeraceae</taxon>
        <taxon>Salinisphaera</taxon>
    </lineage>
</organism>
<reference evidence="2 3" key="1">
    <citation type="submission" date="2013-03" db="EMBL/GenBank/DDBJ databases">
        <title>Salinisphaera hydrothermalis C41B8 Genome Sequencing.</title>
        <authorList>
            <person name="Li C."/>
            <person name="Lai Q."/>
            <person name="Shao Z."/>
        </authorList>
    </citation>
    <scope>NUCLEOTIDE SEQUENCE [LARGE SCALE GENOMIC DNA]</scope>
    <source>
        <strain evidence="2 3">C41B8</strain>
    </source>
</reference>
<dbReference type="PANTHER" id="PTHR31272">
    <property type="entry name" value="CYTOCHROME C-TYPE BIOGENESIS PROTEIN HI_1454-RELATED"/>
    <property type="match status" value="1"/>
</dbReference>
<evidence type="ECO:0000256" key="1">
    <source>
        <dbReference type="SAM" id="Phobius"/>
    </source>
</evidence>
<dbReference type="PATRIC" id="fig|1304275.5.peg.3483"/>
<keyword evidence="1" id="KW-1133">Transmembrane helix</keyword>
<comment type="caution">
    <text evidence="2">The sequence shown here is derived from an EMBL/GenBank/DDBJ whole genome shotgun (WGS) entry which is preliminary data.</text>
</comment>
<evidence type="ECO:0000313" key="2">
    <source>
        <dbReference type="EMBL" id="KEZ76017.1"/>
    </source>
</evidence>
<dbReference type="InterPro" id="IPR051790">
    <property type="entry name" value="Cytochrome_c-biogenesis_DsbD"/>
</dbReference>
<dbReference type="PANTHER" id="PTHR31272:SF9">
    <property type="entry name" value="BLL1027 PROTEIN"/>
    <property type="match status" value="1"/>
</dbReference>
<dbReference type="Proteomes" id="UP000028302">
    <property type="component" value="Unassembled WGS sequence"/>
</dbReference>
<feature type="transmembrane region" description="Helical" evidence="1">
    <location>
        <begin position="154"/>
        <end position="177"/>
    </location>
</feature>
<dbReference type="RefSeq" id="WP_037340974.1">
    <property type="nucleotide sequence ID" value="NZ_APNK01000042.1"/>
</dbReference>
<dbReference type="STRING" id="1304275.C41B8_17014"/>
<gene>
    <name evidence="2" type="ORF">C41B8_17014</name>
</gene>
<feature type="transmembrane region" description="Helical" evidence="1">
    <location>
        <begin position="123"/>
        <end position="148"/>
    </location>
</feature>
<feature type="transmembrane region" description="Helical" evidence="1">
    <location>
        <begin position="43"/>
        <end position="67"/>
    </location>
</feature>
<sequence>MEIAQAGALAAGLGLLAFVEPCSVGSHLLFLKFLDRLPEHQRLYQTLVFTLARAGLMAGLGVLAAVIGARFMGIQHGLWMVLGSLYVALGLAYLAGGAPWLIRQSDRLLPRVPATSGGAALGVLFGFNIPACAAPLLAVLLGGAAAQAAAGGGVAYGGVSLLIFGLALSSPLVLAVFTQRGRRLLNAIARFAARMPRVTGAVLVLLGFWSIGLAFY</sequence>
<dbReference type="OrthoDB" id="6365066at2"/>
<protein>
    <submittedName>
        <fullName evidence="2">Uncharacterized protein</fullName>
    </submittedName>
</protein>